<keyword evidence="1" id="KW-0150">Chloroplast</keyword>
<protein>
    <submittedName>
        <fullName evidence="1">Uncharacterized protein</fullName>
    </submittedName>
</protein>
<proteinExistence type="predicted"/>
<name>A0A1G4NWV3_9FLOR</name>
<sequence length="92" mass="10849">MQNCILTIQISTKPKRNTKHNFSTFFVKILNATKGKSYYYMKAFAWGDPGRNIHNLYRKGDYMIIESYIIYKPVVRTNILVVTREHPIFLST</sequence>
<accession>A0A1G4NWV3</accession>
<organism evidence="1">
    <name type="scientific">Neoizziella asiatica</name>
    <dbReference type="NCBI Taxonomy" id="1077397"/>
    <lineage>
        <taxon>Eukaryota</taxon>
        <taxon>Rhodophyta</taxon>
        <taxon>Florideophyceae</taxon>
        <taxon>Nemaliophycidae</taxon>
        <taxon>Nemaliales</taxon>
        <taxon>Liagoraceae</taxon>
        <taxon>Neoizziella</taxon>
    </lineage>
</organism>
<keyword evidence="1" id="KW-0934">Plastid</keyword>
<dbReference type="GeneID" id="29999772"/>
<evidence type="ECO:0000313" key="1">
    <source>
        <dbReference type="EMBL" id="SCW23171.1"/>
    </source>
</evidence>
<gene>
    <name evidence="1" type="primary">ycf41</name>
    <name evidence="1" type="ORF">J0154_106</name>
</gene>
<reference evidence="1" key="2">
    <citation type="submission" date="2016-10" db="EMBL/GenBank/DDBJ databases">
        <authorList>
            <person name="de Groot N.N."/>
        </authorList>
    </citation>
    <scope>NUCLEOTIDE SEQUENCE</scope>
    <source>
        <strain evidence="1">J.0154</strain>
    </source>
</reference>
<reference evidence="1" key="1">
    <citation type="submission" date="2016-10" db="EMBL/GenBank/DDBJ databases">
        <title>Chloroplast genomes as a tool to resolve red algal phylogenies: a case study in the Nemaliales.</title>
        <authorList>
            <person name="Costa J.F."/>
            <person name="Lin S.M."/>
            <person name="Macaya E.C."/>
            <person name="Fernandez-Garcia C."/>
            <person name="Verbruggen H."/>
        </authorList>
    </citation>
    <scope>NUCLEOTIDE SEQUENCE</scope>
    <source>
        <strain evidence="1">J.0154</strain>
    </source>
</reference>
<dbReference type="RefSeq" id="YP_009314716.1">
    <property type="nucleotide sequence ID" value="NC_031663.1"/>
</dbReference>
<dbReference type="EMBL" id="LT622872">
    <property type="protein sequence ID" value="SCW23171.1"/>
    <property type="molecule type" value="Genomic_DNA"/>
</dbReference>
<dbReference type="AlphaFoldDB" id="A0A1G4NWV3"/>
<geneLocation type="chloroplast" evidence="1"/>